<reference evidence="1 2" key="1">
    <citation type="submission" date="2016-10" db="EMBL/GenBank/DDBJ databases">
        <authorList>
            <person name="de Groot N.N."/>
        </authorList>
    </citation>
    <scope>NUCLEOTIDE SEQUENCE [LARGE SCALE GENOMIC DNA]</scope>
    <source>
        <strain evidence="1 2">DSM 18346</strain>
    </source>
</reference>
<evidence type="ECO:0000313" key="2">
    <source>
        <dbReference type="Proteomes" id="UP000198718"/>
    </source>
</evidence>
<gene>
    <name evidence="1" type="ORF">SAMN05660472_01362</name>
</gene>
<proteinExistence type="predicted"/>
<name>A0A1G9C4R2_9FIRM</name>
<dbReference type="EMBL" id="FNFP01000002">
    <property type="protein sequence ID" value="SDK46643.1"/>
    <property type="molecule type" value="Genomic_DNA"/>
</dbReference>
<dbReference type="Proteomes" id="UP000198718">
    <property type="component" value="Unassembled WGS sequence"/>
</dbReference>
<dbReference type="AlphaFoldDB" id="A0A1G9C4R2"/>
<protein>
    <submittedName>
        <fullName evidence="1">Uncharacterized protein</fullName>
    </submittedName>
</protein>
<dbReference type="RefSeq" id="WP_090552461.1">
    <property type="nucleotide sequence ID" value="NZ_FNFP01000002.1"/>
</dbReference>
<evidence type="ECO:0000313" key="1">
    <source>
        <dbReference type="EMBL" id="SDK46643.1"/>
    </source>
</evidence>
<keyword evidence="2" id="KW-1185">Reference proteome</keyword>
<dbReference type="STRING" id="393762.SAMN05660472_01362"/>
<accession>A0A1G9C4R2</accession>
<sequence>MKIIPDLLGYRIEDALALINTNSFKINIQESKGKKWNEQGQARVIRLKQLTKDEIELIISYF</sequence>
<dbReference type="OrthoDB" id="1955170at2"/>
<organism evidence="1 2">
    <name type="scientific">Natronincola ferrireducens</name>
    <dbReference type="NCBI Taxonomy" id="393762"/>
    <lineage>
        <taxon>Bacteria</taxon>
        <taxon>Bacillati</taxon>
        <taxon>Bacillota</taxon>
        <taxon>Clostridia</taxon>
        <taxon>Peptostreptococcales</taxon>
        <taxon>Natronincolaceae</taxon>
        <taxon>Natronincola</taxon>
    </lineage>
</organism>